<evidence type="ECO:0000256" key="1">
    <source>
        <dbReference type="SAM" id="MobiDB-lite"/>
    </source>
</evidence>
<sequence length="101" mass="10870">MRSGSRDIRYSSIPELEGGARQRRGRHFLCNSSARAIAPLKGVSADVGVPAVVSEEWSFLGGVQGVIERVGGHRGDGFRFARGTPPDPSYEEHQAARTGHP</sequence>
<proteinExistence type="predicted"/>
<accession>A0ABN6BKP5</accession>
<feature type="region of interest" description="Disordered" evidence="1">
    <location>
        <begin position="77"/>
        <end position="101"/>
    </location>
</feature>
<organism evidence="2 3">
    <name type="scientific">Pseudomonas solani</name>
    <dbReference type="NCBI Taxonomy" id="2731552"/>
    <lineage>
        <taxon>Bacteria</taxon>
        <taxon>Pseudomonadati</taxon>
        <taxon>Pseudomonadota</taxon>
        <taxon>Gammaproteobacteria</taxon>
        <taxon>Pseudomonadales</taxon>
        <taxon>Pseudomonadaceae</taxon>
        <taxon>Pseudomonas</taxon>
    </lineage>
</organism>
<evidence type="ECO:0000313" key="2">
    <source>
        <dbReference type="EMBL" id="BCD83717.1"/>
    </source>
</evidence>
<protein>
    <submittedName>
        <fullName evidence="2">Uncharacterized protein</fullName>
    </submittedName>
</protein>
<dbReference type="Proteomes" id="UP001064896">
    <property type="component" value="Chromosome"/>
</dbReference>
<reference evidence="2" key="1">
    <citation type="submission" date="2020-05" db="EMBL/GenBank/DDBJ databases">
        <title>Complete genome sequence of Pseudomonas sp. Sm006.</title>
        <authorList>
            <person name="Takeuchi K."/>
            <person name="Someya N."/>
        </authorList>
    </citation>
    <scope>NUCLEOTIDE SEQUENCE</scope>
    <source>
        <strain evidence="2">Sm006</strain>
    </source>
</reference>
<gene>
    <name evidence="2" type="ORF">PSm6_01240</name>
</gene>
<keyword evidence="3" id="KW-1185">Reference proteome</keyword>
<evidence type="ECO:0000313" key="3">
    <source>
        <dbReference type="Proteomes" id="UP001064896"/>
    </source>
</evidence>
<name>A0ABN6BKP5_9PSED</name>
<dbReference type="EMBL" id="AP023081">
    <property type="protein sequence ID" value="BCD83717.1"/>
    <property type="molecule type" value="Genomic_DNA"/>
</dbReference>